<gene>
    <name evidence="9" type="ordered locus">Sthe_1779</name>
</gene>
<dbReference type="PANTHER" id="PTHR33908:SF11">
    <property type="entry name" value="MEMBRANE PROTEIN"/>
    <property type="match status" value="1"/>
</dbReference>
<evidence type="ECO:0000256" key="3">
    <source>
        <dbReference type="ARBA" id="ARBA00022676"/>
    </source>
</evidence>
<dbReference type="OrthoDB" id="161253at2"/>
<evidence type="ECO:0000256" key="2">
    <source>
        <dbReference type="ARBA" id="ARBA00022475"/>
    </source>
</evidence>
<dbReference type="Proteomes" id="UP000002027">
    <property type="component" value="Chromosome 1"/>
</dbReference>
<dbReference type="GO" id="GO:0005886">
    <property type="term" value="C:plasma membrane"/>
    <property type="evidence" value="ECO:0007669"/>
    <property type="project" value="UniProtKB-SubCell"/>
</dbReference>
<evidence type="ECO:0000256" key="4">
    <source>
        <dbReference type="ARBA" id="ARBA00022679"/>
    </source>
</evidence>
<dbReference type="EMBL" id="CP001823">
    <property type="protein sequence ID" value="ACZ39213.1"/>
    <property type="molecule type" value="Genomic_DNA"/>
</dbReference>
<organism evidence="9 10">
    <name type="scientific">Sphaerobacter thermophilus (strain ATCC 49802 / DSM 20745 / KCCM 41009 / NCIMB 13125 / S 6022)</name>
    <dbReference type="NCBI Taxonomy" id="479434"/>
    <lineage>
        <taxon>Bacteria</taxon>
        <taxon>Pseudomonadati</taxon>
        <taxon>Thermomicrobiota</taxon>
        <taxon>Thermomicrobia</taxon>
        <taxon>Sphaerobacterales</taxon>
        <taxon>Sphaerobacterineae</taxon>
        <taxon>Sphaerobacteraceae</taxon>
        <taxon>Sphaerobacter</taxon>
    </lineage>
</organism>
<dbReference type="KEGG" id="sti:Sthe_1779"/>
<keyword evidence="2" id="KW-1003">Cell membrane</keyword>
<evidence type="ECO:0000256" key="8">
    <source>
        <dbReference type="SAM" id="Phobius"/>
    </source>
</evidence>
<protein>
    <recommendedName>
        <fullName evidence="11">Glycosyltransferase RgtA/B/C/D-like domain-containing protein</fullName>
    </recommendedName>
</protein>
<dbReference type="GO" id="GO:0009103">
    <property type="term" value="P:lipopolysaccharide biosynthetic process"/>
    <property type="evidence" value="ECO:0007669"/>
    <property type="project" value="UniProtKB-ARBA"/>
</dbReference>
<evidence type="ECO:0000256" key="1">
    <source>
        <dbReference type="ARBA" id="ARBA00004651"/>
    </source>
</evidence>
<dbReference type="STRING" id="479434.Sthe_1779"/>
<proteinExistence type="predicted"/>
<dbReference type="InterPro" id="IPR050297">
    <property type="entry name" value="LipidA_mod_glycosyltrf_83"/>
</dbReference>
<dbReference type="HOGENOM" id="CLU_510801_0_0_0"/>
<evidence type="ECO:0000256" key="7">
    <source>
        <dbReference type="ARBA" id="ARBA00023136"/>
    </source>
</evidence>
<feature type="transmembrane region" description="Helical" evidence="8">
    <location>
        <begin position="109"/>
        <end position="127"/>
    </location>
</feature>
<dbReference type="GO" id="GO:0016763">
    <property type="term" value="F:pentosyltransferase activity"/>
    <property type="evidence" value="ECO:0007669"/>
    <property type="project" value="TreeGrafter"/>
</dbReference>
<sequence>MLRSRLTARWWEATSASLLLLTALTRLPFRSEVPINWDAVQYLLALERFDIALHRPHPPGNPLYVLLGRGANALIPDPNQALIALSIIASLVVVWGTAAIGERLASRRVGAWAALLVAVNPLLWFYGETALSYAPEAAAGVLVALAAWRAYTRPDRWSALWLGLTTAFTGGLRPTALPLLGLVWLFGVWTMRWRVRALAAGVTAAGCLAWAVPLVVVSGGPVEYWTQLRLLTRIAVEPTSLASGPSMRWLGNLWSVVSASAVMLNLFAVVVAVAVVRARPSLRPLSPRACLLWAWLIPPVLMFTLVHFGQWGYLLLILPPVTILGLLALERAGMLDGRVAAARLVALALAGALAFLLTPPLAMPGHEMQPSRGALAAHNAAWREVTRIVSELPPDRTVVLTSSDGRQSFRIAGYLLPQYSVVGVGRDWHGNWGSLYDAIDGQSDYRLDPTLYAHALVRVTDLEYIVVLDNSLAERVPDAITWSRWDLPDGRPLLVHRSPPGTTYLSFADRKIRVLHENAFRSPSFRDRPPAQP</sequence>
<accession>D1C4P6</accession>
<keyword evidence="6 8" id="KW-1133">Transmembrane helix</keyword>
<keyword evidence="10" id="KW-1185">Reference proteome</keyword>
<reference evidence="10" key="1">
    <citation type="submission" date="2009-11" db="EMBL/GenBank/DDBJ databases">
        <title>The complete chromosome 1 of Sphaerobacter thermophilus DSM 20745.</title>
        <authorList>
            <person name="Lucas S."/>
            <person name="Copeland A."/>
            <person name="Lapidus A."/>
            <person name="Glavina del Rio T."/>
            <person name="Dalin E."/>
            <person name="Tice H."/>
            <person name="Bruce D."/>
            <person name="Goodwin L."/>
            <person name="Pitluck S."/>
            <person name="Kyrpides N."/>
            <person name="Mavromatis K."/>
            <person name="Ivanova N."/>
            <person name="Mikhailova N."/>
            <person name="LaButti K.M."/>
            <person name="Clum A."/>
            <person name="Sun H.I."/>
            <person name="Brettin T."/>
            <person name="Detter J.C."/>
            <person name="Han C."/>
            <person name="Larimer F."/>
            <person name="Land M."/>
            <person name="Hauser L."/>
            <person name="Markowitz V."/>
            <person name="Cheng J.F."/>
            <person name="Hugenholtz P."/>
            <person name="Woyke T."/>
            <person name="Wu D."/>
            <person name="Steenblock K."/>
            <person name="Schneider S."/>
            <person name="Pukall R."/>
            <person name="Goeker M."/>
            <person name="Klenk H.P."/>
            <person name="Eisen J.A."/>
        </authorList>
    </citation>
    <scope>NUCLEOTIDE SEQUENCE [LARGE SCALE GENOMIC DNA]</scope>
    <source>
        <strain evidence="10">ATCC 49802 / DSM 20745 / S 6022</strain>
    </source>
</reference>
<name>D1C4P6_SPHTD</name>
<dbReference type="PANTHER" id="PTHR33908">
    <property type="entry name" value="MANNOSYLTRANSFERASE YKCB-RELATED"/>
    <property type="match status" value="1"/>
</dbReference>
<dbReference type="AlphaFoldDB" id="D1C4P6"/>
<feature type="transmembrane region" description="Helical" evidence="8">
    <location>
        <begin position="288"/>
        <end position="305"/>
    </location>
</feature>
<feature type="transmembrane region" description="Helical" evidence="8">
    <location>
        <begin position="197"/>
        <end position="216"/>
    </location>
</feature>
<keyword evidence="7 8" id="KW-0472">Membrane</keyword>
<feature type="transmembrane region" description="Helical" evidence="8">
    <location>
        <begin position="81"/>
        <end position="100"/>
    </location>
</feature>
<feature type="transmembrane region" description="Helical" evidence="8">
    <location>
        <begin position="253"/>
        <end position="276"/>
    </location>
</feature>
<evidence type="ECO:0000256" key="5">
    <source>
        <dbReference type="ARBA" id="ARBA00022692"/>
    </source>
</evidence>
<keyword evidence="3" id="KW-0328">Glycosyltransferase</keyword>
<dbReference type="eggNOG" id="COG1807">
    <property type="taxonomic scope" value="Bacteria"/>
</dbReference>
<evidence type="ECO:0000256" key="6">
    <source>
        <dbReference type="ARBA" id="ARBA00022989"/>
    </source>
</evidence>
<dbReference type="InParanoid" id="D1C4P6"/>
<evidence type="ECO:0008006" key="11">
    <source>
        <dbReference type="Google" id="ProtNLM"/>
    </source>
</evidence>
<feature type="transmembrane region" description="Helical" evidence="8">
    <location>
        <begin position="311"/>
        <end position="329"/>
    </location>
</feature>
<reference evidence="9 10" key="2">
    <citation type="journal article" date="2010" name="Stand. Genomic Sci.">
        <title>Complete genome sequence of Desulfohalobium retbaense type strain (HR(100)).</title>
        <authorList>
            <person name="Spring S."/>
            <person name="Nolan M."/>
            <person name="Lapidus A."/>
            <person name="Glavina Del Rio T."/>
            <person name="Copeland A."/>
            <person name="Tice H."/>
            <person name="Cheng J.F."/>
            <person name="Lucas S."/>
            <person name="Land M."/>
            <person name="Chen F."/>
            <person name="Bruce D."/>
            <person name="Goodwin L."/>
            <person name="Pitluck S."/>
            <person name="Ivanova N."/>
            <person name="Mavromatis K."/>
            <person name="Mikhailova N."/>
            <person name="Pati A."/>
            <person name="Chen A."/>
            <person name="Palaniappan K."/>
            <person name="Hauser L."/>
            <person name="Chang Y.J."/>
            <person name="Jeffries C.D."/>
            <person name="Munk C."/>
            <person name="Kiss H."/>
            <person name="Chain P."/>
            <person name="Han C."/>
            <person name="Brettin T."/>
            <person name="Detter J.C."/>
            <person name="Schuler E."/>
            <person name="Goker M."/>
            <person name="Rohde M."/>
            <person name="Bristow J."/>
            <person name="Eisen J.A."/>
            <person name="Markowitz V."/>
            <person name="Hugenholtz P."/>
            <person name="Kyrpides N.C."/>
            <person name="Klenk H.P."/>
        </authorList>
    </citation>
    <scope>NUCLEOTIDE SEQUENCE [LARGE SCALE GENOMIC DNA]</scope>
    <source>
        <strain evidence="10">ATCC 49802 / DSM 20745 / S 6022</strain>
    </source>
</reference>
<comment type="subcellular location">
    <subcellularLocation>
        <location evidence="1">Cell membrane</location>
        <topology evidence="1">Multi-pass membrane protein</topology>
    </subcellularLocation>
</comment>
<keyword evidence="5 8" id="KW-0812">Transmembrane</keyword>
<keyword evidence="4" id="KW-0808">Transferase</keyword>
<evidence type="ECO:0000313" key="9">
    <source>
        <dbReference type="EMBL" id="ACZ39213.1"/>
    </source>
</evidence>
<feature type="transmembrane region" description="Helical" evidence="8">
    <location>
        <begin position="341"/>
        <end position="362"/>
    </location>
</feature>
<evidence type="ECO:0000313" key="10">
    <source>
        <dbReference type="Proteomes" id="UP000002027"/>
    </source>
</evidence>
<feature type="transmembrane region" description="Helical" evidence="8">
    <location>
        <begin position="159"/>
        <end position="185"/>
    </location>
</feature>